<accession>A0AAN9MHB1</accession>
<dbReference type="EMBL" id="JAYMYQ010000002">
    <property type="protein sequence ID" value="KAK7351907.1"/>
    <property type="molecule type" value="Genomic_DNA"/>
</dbReference>
<dbReference type="Proteomes" id="UP001367508">
    <property type="component" value="Unassembled WGS sequence"/>
</dbReference>
<keyword evidence="2" id="KW-1185">Reference proteome</keyword>
<sequence length="155" mass="17679">MGFRLPGIRGASLASSQAAPKAVEVPKGYFEVYVGEKMRRLNFILEQTFISRVTKASSRKHLNMIIQWGVLQFLAVRMCSWMSLLNCVDYKFRQLLIVLANLDKVHNNFISDLLLSSRRIWIFSSNGQSLNSMQGRFVPKHHILLAWAISHAKGD</sequence>
<reference evidence="1 2" key="1">
    <citation type="submission" date="2024-01" db="EMBL/GenBank/DDBJ databases">
        <title>The genomes of 5 underutilized Papilionoideae crops provide insights into root nodulation and disease resistanc.</title>
        <authorList>
            <person name="Jiang F."/>
        </authorList>
    </citation>
    <scope>NUCLEOTIDE SEQUENCE [LARGE SCALE GENOMIC DNA]</scope>
    <source>
        <strain evidence="1">LVBAO_FW01</strain>
        <tissue evidence="1">Leaves</tissue>
    </source>
</reference>
<dbReference type="AlphaFoldDB" id="A0AAN9MHB1"/>
<gene>
    <name evidence="1" type="ORF">VNO77_11671</name>
</gene>
<comment type="caution">
    <text evidence="1">The sequence shown here is derived from an EMBL/GenBank/DDBJ whole genome shotgun (WGS) entry which is preliminary data.</text>
</comment>
<evidence type="ECO:0000313" key="1">
    <source>
        <dbReference type="EMBL" id="KAK7351907.1"/>
    </source>
</evidence>
<evidence type="ECO:0000313" key="2">
    <source>
        <dbReference type="Proteomes" id="UP001367508"/>
    </source>
</evidence>
<organism evidence="1 2">
    <name type="scientific">Canavalia gladiata</name>
    <name type="common">Sword bean</name>
    <name type="synonym">Dolichos gladiatus</name>
    <dbReference type="NCBI Taxonomy" id="3824"/>
    <lineage>
        <taxon>Eukaryota</taxon>
        <taxon>Viridiplantae</taxon>
        <taxon>Streptophyta</taxon>
        <taxon>Embryophyta</taxon>
        <taxon>Tracheophyta</taxon>
        <taxon>Spermatophyta</taxon>
        <taxon>Magnoliopsida</taxon>
        <taxon>eudicotyledons</taxon>
        <taxon>Gunneridae</taxon>
        <taxon>Pentapetalae</taxon>
        <taxon>rosids</taxon>
        <taxon>fabids</taxon>
        <taxon>Fabales</taxon>
        <taxon>Fabaceae</taxon>
        <taxon>Papilionoideae</taxon>
        <taxon>50 kb inversion clade</taxon>
        <taxon>NPAAA clade</taxon>
        <taxon>indigoferoid/millettioid clade</taxon>
        <taxon>Phaseoleae</taxon>
        <taxon>Canavalia</taxon>
    </lineage>
</organism>
<protein>
    <submittedName>
        <fullName evidence="1">Uncharacterized protein</fullName>
    </submittedName>
</protein>
<proteinExistence type="predicted"/>
<name>A0AAN9MHB1_CANGL</name>